<organism evidence="3">
    <name type="scientific">uncultured Chloroflexia bacterium</name>
    <dbReference type="NCBI Taxonomy" id="1672391"/>
    <lineage>
        <taxon>Bacteria</taxon>
        <taxon>Bacillati</taxon>
        <taxon>Chloroflexota</taxon>
        <taxon>Chloroflexia</taxon>
        <taxon>environmental samples</taxon>
    </lineage>
</organism>
<gene>
    <name evidence="3" type="ORF">AVDCRST_MAG93-5486</name>
</gene>
<dbReference type="EMBL" id="CADCTR010001854">
    <property type="protein sequence ID" value="CAA9315818.1"/>
    <property type="molecule type" value="Genomic_DNA"/>
</dbReference>
<keyword evidence="2" id="KW-0472">Membrane</keyword>
<keyword evidence="2" id="KW-0812">Transmembrane</keyword>
<feature type="compositionally biased region" description="Low complexity" evidence="1">
    <location>
        <begin position="76"/>
        <end position="85"/>
    </location>
</feature>
<evidence type="ECO:0000256" key="2">
    <source>
        <dbReference type="SAM" id="Phobius"/>
    </source>
</evidence>
<feature type="transmembrane region" description="Helical" evidence="2">
    <location>
        <begin position="20"/>
        <end position="42"/>
    </location>
</feature>
<keyword evidence="2" id="KW-1133">Transmembrane helix</keyword>
<sequence length="101" mass="10888">MPNQREGLTGGLARDVGRNVVLALTLTLVLAAVVFSTGLVVYTAWNHDLNNGPFALAFAVLSARTALSWVSWSTQLSSSQESAVSYQHERVKRKSADQATL</sequence>
<feature type="region of interest" description="Disordered" evidence="1">
    <location>
        <begin position="76"/>
        <end position="101"/>
    </location>
</feature>
<proteinExistence type="predicted"/>
<evidence type="ECO:0000256" key="1">
    <source>
        <dbReference type="SAM" id="MobiDB-lite"/>
    </source>
</evidence>
<accession>A0A6J4L049</accession>
<name>A0A6J4L049_9CHLR</name>
<reference evidence="3" key="1">
    <citation type="submission" date="2020-02" db="EMBL/GenBank/DDBJ databases">
        <authorList>
            <person name="Meier V. D."/>
        </authorList>
    </citation>
    <scope>NUCLEOTIDE SEQUENCE</scope>
    <source>
        <strain evidence="3">AVDCRST_MAG93</strain>
    </source>
</reference>
<dbReference type="AlphaFoldDB" id="A0A6J4L049"/>
<evidence type="ECO:0000313" key="3">
    <source>
        <dbReference type="EMBL" id="CAA9315818.1"/>
    </source>
</evidence>
<protein>
    <submittedName>
        <fullName evidence="3">Uncharacterized protein</fullName>
    </submittedName>
</protein>